<dbReference type="AlphaFoldDB" id="A0A4Y7Q7V3"/>
<dbReference type="Pfam" id="PF13638">
    <property type="entry name" value="PIN_4"/>
    <property type="match status" value="1"/>
</dbReference>
<feature type="compositionally biased region" description="Pro residues" evidence="1">
    <location>
        <begin position="259"/>
        <end position="275"/>
    </location>
</feature>
<evidence type="ECO:0000313" key="3">
    <source>
        <dbReference type="EMBL" id="TDL23371.1"/>
    </source>
</evidence>
<dbReference type="STRING" id="50990.A0A4Y7Q7V3"/>
<dbReference type="Gene3D" id="3.40.50.1010">
    <property type="entry name" value="5'-nuclease"/>
    <property type="match status" value="1"/>
</dbReference>
<feature type="region of interest" description="Disordered" evidence="1">
    <location>
        <begin position="302"/>
        <end position="382"/>
    </location>
</feature>
<name>A0A4Y7Q7V3_9AGAM</name>
<organism evidence="3 4">
    <name type="scientific">Rickenella mellea</name>
    <dbReference type="NCBI Taxonomy" id="50990"/>
    <lineage>
        <taxon>Eukaryota</taxon>
        <taxon>Fungi</taxon>
        <taxon>Dikarya</taxon>
        <taxon>Basidiomycota</taxon>
        <taxon>Agaricomycotina</taxon>
        <taxon>Agaricomycetes</taxon>
        <taxon>Hymenochaetales</taxon>
        <taxon>Rickenellaceae</taxon>
        <taxon>Rickenella</taxon>
    </lineage>
</organism>
<feature type="region of interest" description="Disordered" evidence="1">
    <location>
        <begin position="248"/>
        <end position="283"/>
    </location>
</feature>
<evidence type="ECO:0000259" key="2">
    <source>
        <dbReference type="Pfam" id="PF13638"/>
    </source>
</evidence>
<reference evidence="3 4" key="1">
    <citation type="submission" date="2018-06" db="EMBL/GenBank/DDBJ databases">
        <title>A transcriptomic atlas of mushroom development highlights an independent origin of complex multicellularity.</title>
        <authorList>
            <consortium name="DOE Joint Genome Institute"/>
            <person name="Krizsan K."/>
            <person name="Almasi E."/>
            <person name="Merenyi Z."/>
            <person name="Sahu N."/>
            <person name="Viragh M."/>
            <person name="Koszo T."/>
            <person name="Mondo S."/>
            <person name="Kiss B."/>
            <person name="Balint B."/>
            <person name="Kues U."/>
            <person name="Barry K."/>
            <person name="Hegedus J.C."/>
            <person name="Henrissat B."/>
            <person name="Johnson J."/>
            <person name="Lipzen A."/>
            <person name="Ohm R."/>
            <person name="Nagy I."/>
            <person name="Pangilinan J."/>
            <person name="Yan J."/>
            <person name="Xiong Y."/>
            <person name="Grigoriev I.V."/>
            <person name="Hibbett D.S."/>
            <person name="Nagy L.G."/>
        </authorList>
    </citation>
    <scope>NUCLEOTIDE SEQUENCE [LARGE SCALE GENOMIC DNA]</scope>
    <source>
        <strain evidence="3 4">SZMC22713</strain>
    </source>
</reference>
<dbReference type="VEuPathDB" id="FungiDB:BD410DRAFT_787181"/>
<keyword evidence="4" id="KW-1185">Reference proteome</keyword>
<evidence type="ECO:0000256" key="1">
    <source>
        <dbReference type="SAM" id="MobiDB-lite"/>
    </source>
</evidence>
<dbReference type="OrthoDB" id="69928at2759"/>
<feature type="region of interest" description="Disordered" evidence="1">
    <location>
        <begin position="32"/>
        <end position="102"/>
    </location>
</feature>
<sequence>MADDKPVVANKDAMSRALGAAFLSHQVEQLEKTVMTTPNRTDRLPISGADGGGRGRGGGRARGNGGRGRNSRARGRNDDHRDENTADASEKNPDQDDKDPSAKDAELVVIDASVLVNAIGQVQKWCRNKREEVLVVPLEALNTLDRLKKGTTPLAQRARAASRFLEQVVGTNPRIKVQRDDAYVLWEEIQFENTTADDEQPAETSFTPSTTPEWLRRTICCAKWEGDHFVLPGGKEATTPTVVIAVSHPPTETHSGPEDAPPVSSPVPLPAPPAPKNEQRSSGTLVAQWAKKAGITVLELKPTPHSFPKAPNTNTGPIGTGRPRSTARHGRGSSDEEWRTGPNAHTKPASIGRKNGNFNKPNGGYHVSGDKAGIVPPGRGRGEKLVERPAATMAMNASIMQPNKVVRVLARGEKLDP</sequence>
<accession>A0A4Y7Q7V3</accession>
<feature type="domain" description="PIN" evidence="2">
    <location>
        <begin position="108"/>
        <end position="197"/>
    </location>
</feature>
<dbReference type="InterPro" id="IPR002716">
    <property type="entry name" value="PIN_dom"/>
</dbReference>
<feature type="compositionally biased region" description="Gly residues" evidence="1">
    <location>
        <begin position="49"/>
        <end position="68"/>
    </location>
</feature>
<proteinExistence type="predicted"/>
<protein>
    <recommendedName>
        <fullName evidence="2">PIN domain-containing protein</fullName>
    </recommendedName>
</protein>
<gene>
    <name evidence="3" type="ORF">BD410DRAFT_787181</name>
</gene>
<dbReference type="EMBL" id="ML170170">
    <property type="protein sequence ID" value="TDL23371.1"/>
    <property type="molecule type" value="Genomic_DNA"/>
</dbReference>
<feature type="compositionally biased region" description="Basic and acidic residues" evidence="1">
    <location>
        <begin position="75"/>
        <end position="102"/>
    </location>
</feature>
<dbReference type="Proteomes" id="UP000294933">
    <property type="component" value="Unassembled WGS sequence"/>
</dbReference>
<evidence type="ECO:0000313" key="4">
    <source>
        <dbReference type="Proteomes" id="UP000294933"/>
    </source>
</evidence>